<dbReference type="Gene3D" id="3.30.40.10">
    <property type="entry name" value="Zinc/RING finger domain, C3HC4 (zinc finger)"/>
    <property type="match status" value="1"/>
</dbReference>
<dbReference type="SUPFAM" id="SSF57850">
    <property type="entry name" value="RING/U-box"/>
    <property type="match status" value="3"/>
</dbReference>
<sequence length="298" mass="34188">MGFFQKYFSHHIQQRISLKSKLAALRISYSKKSRNMGNKMGKFLNNVKCKKSVETPSSNVEEEVNYYFTPSEDLEMEHNFSSLSSETHDDTSPTYVCEICVEPRPLDISFNVKGCAHFYCIGCTVKYIESKLDDNVTRIPCPVTNCQGLLEPDFCRDILPRDLFNRWGKALCESAFLGSEKIYCPYKDCSALLINDGKNATKNFRCPFCKRVFCVQCKVAWHSGVDCAKFQKLKKLGSDAMLVDLAKRKKWRQCPKCNYYVEKSAGCYYVKCRCGNAFCYNCGAKSNRVTHFCSECYH</sequence>
<keyword evidence="12" id="KW-0862">Zinc</keyword>
<comment type="similarity">
    <text evidence="5">Belongs to the RBR family. Ariadne subfamily.</text>
</comment>
<dbReference type="Pfam" id="PF01485">
    <property type="entry name" value="IBR"/>
    <property type="match status" value="2"/>
</dbReference>
<comment type="cofactor">
    <cofactor evidence="2">
        <name>Zn(2+)</name>
        <dbReference type="ChEBI" id="CHEBI:29105"/>
    </cofactor>
</comment>
<dbReference type="RefSeq" id="XP_022731385.1">
    <property type="nucleotide sequence ID" value="XM_022875650.1"/>
</dbReference>
<dbReference type="GO" id="GO:0008270">
    <property type="term" value="F:zinc ion binding"/>
    <property type="evidence" value="ECO:0007669"/>
    <property type="project" value="UniProtKB-KW"/>
</dbReference>
<dbReference type="CDD" id="cd22584">
    <property type="entry name" value="Rcat_RBR_unk"/>
    <property type="match status" value="1"/>
</dbReference>
<organism evidence="16 17">
    <name type="scientific">Durio zibethinus</name>
    <name type="common">Durian</name>
    <dbReference type="NCBI Taxonomy" id="66656"/>
    <lineage>
        <taxon>Eukaryota</taxon>
        <taxon>Viridiplantae</taxon>
        <taxon>Streptophyta</taxon>
        <taxon>Embryophyta</taxon>
        <taxon>Tracheophyta</taxon>
        <taxon>Spermatophyta</taxon>
        <taxon>Magnoliopsida</taxon>
        <taxon>eudicotyledons</taxon>
        <taxon>Gunneridae</taxon>
        <taxon>Pentapetalae</taxon>
        <taxon>rosids</taxon>
        <taxon>malvids</taxon>
        <taxon>Malvales</taxon>
        <taxon>Malvaceae</taxon>
        <taxon>Helicteroideae</taxon>
        <taxon>Durio</taxon>
    </lineage>
</organism>
<dbReference type="InterPro" id="IPR002867">
    <property type="entry name" value="IBR_dom"/>
</dbReference>
<protein>
    <recommendedName>
        <fullName evidence="6">RBR-type E3 ubiquitin transferase</fullName>
        <ecNumber evidence="6">2.3.2.31</ecNumber>
    </recommendedName>
</protein>
<evidence type="ECO:0000256" key="11">
    <source>
        <dbReference type="ARBA" id="ARBA00022786"/>
    </source>
</evidence>
<accession>A0A6P5XT39</accession>
<dbReference type="PROSITE" id="PS51873">
    <property type="entry name" value="TRIAD"/>
    <property type="match status" value="1"/>
</dbReference>
<evidence type="ECO:0000313" key="17">
    <source>
        <dbReference type="RefSeq" id="XP_022731385.1"/>
    </source>
</evidence>
<name>A0A6P5XT39_DURZI</name>
<keyword evidence="16" id="KW-1185">Reference proteome</keyword>
<evidence type="ECO:0000256" key="2">
    <source>
        <dbReference type="ARBA" id="ARBA00001947"/>
    </source>
</evidence>
<keyword evidence="8" id="KW-0479">Metal-binding</keyword>
<evidence type="ECO:0000256" key="6">
    <source>
        <dbReference type="ARBA" id="ARBA00012251"/>
    </source>
</evidence>
<gene>
    <name evidence="17" type="primary">LOC111285941</name>
</gene>
<dbReference type="InterPro" id="IPR031127">
    <property type="entry name" value="E3_UB_ligase_RBR"/>
</dbReference>
<dbReference type="PROSITE" id="PS50089">
    <property type="entry name" value="ZF_RING_2"/>
    <property type="match status" value="1"/>
</dbReference>
<dbReference type="Proteomes" id="UP000515121">
    <property type="component" value="Unplaced"/>
</dbReference>
<dbReference type="AlphaFoldDB" id="A0A6P5XT39"/>
<dbReference type="KEGG" id="dzi:111285941"/>
<dbReference type="UniPathway" id="UPA00143"/>
<evidence type="ECO:0000256" key="13">
    <source>
        <dbReference type="PROSITE-ProRule" id="PRU00175"/>
    </source>
</evidence>
<evidence type="ECO:0000256" key="3">
    <source>
        <dbReference type="ARBA" id="ARBA00003976"/>
    </source>
</evidence>
<evidence type="ECO:0000256" key="9">
    <source>
        <dbReference type="ARBA" id="ARBA00022737"/>
    </source>
</evidence>
<evidence type="ECO:0000256" key="4">
    <source>
        <dbReference type="ARBA" id="ARBA00004906"/>
    </source>
</evidence>
<evidence type="ECO:0000256" key="10">
    <source>
        <dbReference type="ARBA" id="ARBA00022771"/>
    </source>
</evidence>
<dbReference type="EC" id="2.3.2.31" evidence="6"/>
<keyword evidence="10 13" id="KW-0863">Zinc-finger</keyword>
<dbReference type="OrthoDB" id="10009520at2759"/>
<evidence type="ECO:0000256" key="7">
    <source>
        <dbReference type="ARBA" id="ARBA00022679"/>
    </source>
</evidence>
<dbReference type="PANTHER" id="PTHR11685">
    <property type="entry name" value="RBR FAMILY RING FINGER AND IBR DOMAIN-CONTAINING"/>
    <property type="match status" value="1"/>
</dbReference>
<evidence type="ECO:0000256" key="5">
    <source>
        <dbReference type="ARBA" id="ARBA00005884"/>
    </source>
</evidence>
<evidence type="ECO:0000256" key="1">
    <source>
        <dbReference type="ARBA" id="ARBA00001798"/>
    </source>
</evidence>
<dbReference type="SMART" id="SM00647">
    <property type="entry name" value="IBR"/>
    <property type="match status" value="2"/>
</dbReference>
<evidence type="ECO:0000259" key="14">
    <source>
        <dbReference type="PROSITE" id="PS50089"/>
    </source>
</evidence>
<comment type="function">
    <text evidence="3">Might act as an E3 ubiquitin-protein ligase, or as part of E3 complex, which accepts ubiquitin from specific E2 ubiquitin-conjugating enzymes and then transfers it to substrates.</text>
</comment>
<dbReference type="GeneID" id="111285941"/>
<dbReference type="FunFam" id="3.30.40.10:FF:000230">
    <property type="entry name" value="RBR-type E3 ubiquitin transferase"/>
    <property type="match status" value="1"/>
</dbReference>
<feature type="domain" description="RING-type" evidence="15">
    <location>
        <begin position="93"/>
        <end position="298"/>
    </location>
</feature>
<feature type="domain" description="RING-type" evidence="14">
    <location>
        <begin position="97"/>
        <end position="145"/>
    </location>
</feature>
<dbReference type="Gene3D" id="2.20.25.20">
    <property type="match status" value="1"/>
</dbReference>
<dbReference type="GO" id="GO:0061630">
    <property type="term" value="F:ubiquitin protein ligase activity"/>
    <property type="evidence" value="ECO:0007669"/>
    <property type="project" value="UniProtKB-EC"/>
</dbReference>
<evidence type="ECO:0000256" key="12">
    <source>
        <dbReference type="ARBA" id="ARBA00022833"/>
    </source>
</evidence>
<dbReference type="Gene3D" id="1.20.120.1750">
    <property type="match status" value="1"/>
</dbReference>
<keyword evidence="9" id="KW-0677">Repeat</keyword>
<evidence type="ECO:0000256" key="8">
    <source>
        <dbReference type="ARBA" id="ARBA00022723"/>
    </source>
</evidence>
<dbReference type="CDD" id="cd22582">
    <property type="entry name" value="BRcat_RBR_unk"/>
    <property type="match status" value="1"/>
</dbReference>
<evidence type="ECO:0000313" key="16">
    <source>
        <dbReference type="Proteomes" id="UP000515121"/>
    </source>
</evidence>
<dbReference type="InterPro" id="IPR044066">
    <property type="entry name" value="TRIAD_supradom"/>
</dbReference>
<reference evidence="17" key="1">
    <citation type="submission" date="2025-08" db="UniProtKB">
        <authorList>
            <consortium name="RefSeq"/>
        </authorList>
    </citation>
    <scope>IDENTIFICATION</scope>
    <source>
        <tissue evidence="17">Fruit stalk</tissue>
    </source>
</reference>
<keyword evidence="7" id="KW-0808">Transferase</keyword>
<keyword evidence="11" id="KW-0833">Ubl conjugation pathway</keyword>
<evidence type="ECO:0000259" key="15">
    <source>
        <dbReference type="PROSITE" id="PS51873"/>
    </source>
</evidence>
<proteinExistence type="inferred from homology"/>
<dbReference type="InterPro" id="IPR001841">
    <property type="entry name" value="Znf_RING"/>
</dbReference>
<comment type="catalytic activity">
    <reaction evidence="1">
        <text>[E2 ubiquitin-conjugating enzyme]-S-ubiquitinyl-L-cysteine + [acceptor protein]-L-lysine = [E2 ubiquitin-conjugating enzyme]-L-cysteine + [acceptor protein]-N(6)-ubiquitinyl-L-lysine.</text>
        <dbReference type="EC" id="2.3.2.31"/>
    </reaction>
</comment>
<dbReference type="InterPro" id="IPR013083">
    <property type="entry name" value="Znf_RING/FYVE/PHD"/>
</dbReference>
<dbReference type="GO" id="GO:0016567">
    <property type="term" value="P:protein ubiquitination"/>
    <property type="evidence" value="ECO:0007669"/>
    <property type="project" value="UniProtKB-UniPathway"/>
</dbReference>
<comment type="pathway">
    <text evidence="4">Protein modification; protein ubiquitination.</text>
</comment>